<dbReference type="InterPro" id="IPR014284">
    <property type="entry name" value="RNA_pol_sigma-70_dom"/>
</dbReference>
<dbReference type="GO" id="GO:0003700">
    <property type="term" value="F:DNA-binding transcription factor activity"/>
    <property type="evidence" value="ECO:0007669"/>
    <property type="project" value="InterPro"/>
</dbReference>
<keyword evidence="1" id="KW-0804">Transcription</keyword>
<evidence type="ECO:0000313" key="2">
    <source>
        <dbReference type="Proteomes" id="UP000276443"/>
    </source>
</evidence>
<dbReference type="SUPFAM" id="SSF88946">
    <property type="entry name" value="Sigma2 domain of RNA polymerase sigma factors"/>
    <property type="match status" value="1"/>
</dbReference>
<dbReference type="InterPro" id="IPR013325">
    <property type="entry name" value="RNA_pol_sigma_r2"/>
</dbReference>
<gene>
    <name evidence="1" type="ORF">EDC24_1798</name>
</gene>
<dbReference type="InterPro" id="IPR013324">
    <property type="entry name" value="RNA_pol_sigma_r3/r4-like"/>
</dbReference>
<keyword evidence="1" id="KW-0240">DNA-directed RNA polymerase</keyword>
<dbReference type="GO" id="GO:0006352">
    <property type="term" value="P:DNA-templated transcription initiation"/>
    <property type="evidence" value="ECO:0007669"/>
    <property type="project" value="InterPro"/>
</dbReference>
<dbReference type="GO" id="GO:0000428">
    <property type="term" value="C:DNA-directed RNA polymerase complex"/>
    <property type="evidence" value="ECO:0007669"/>
    <property type="project" value="UniProtKB-KW"/>
</dbReference>
<dbReference type="AlphaFoldDB" id="A0A3N5C9I3"/>
<dbReference type="NCBIfam" id="TIGR02937">
    <property type="entry name" value="sigma70-ECF"/>
    <property type="match status" value="1"/>
</dbReference>
<accession>A0A3N5C9I3</accession>
<dbReference type="RefSeq" id="WP_170158525.1">
    <property type="nucleotide sequence ID" value="NZ_RKRF01000009.1"/>
</dbReference>
<organism evidence="1 2">
    <name type="scientific">Aquisalibacillus elongatus</name>
    <dbReference type="NCBI Taxonomy" id="485577"/>
    <lineage>
        <taxon>Bacteria</taxon>
        <taxon>Bacillati</taxon>
        <taxon>Bacillota</taxon>
        <taxon>Bacilli</taxon>
        <taxon>Bacillales</taxon>
        <taxon>Bacillaceae</taxon>
        <taxon>Aquisalibacillus</taxon>
    </lineage>
</organism>
<dbReference type="Gene3D" id="1.10.1740.10">
    <property type="match status" value="1"/>
</dbReference>
<dbReference type="SUPFAM" id="SSF88659">
    <property type="entry name" value="Sigma3 and sigma4 domains of RNA polymerase sigma factors"/>
    <property type="match status" value="1"/>
</dbReference>
<proteinExistence type="predicted"/>
<sequence length="170" mass="20390">MSNILQDQTRDFCEVLNQYENMIYHLIYKLNIQDRDGEFYQTGLIALWESYQKYYGRPTFSKITYITIRSRLIDLIRKKSRQIEHETVSEFLQDQGSYQDSIEHFDPYFWQMVREALSEKQWIYVQKRIVEGKAIKDIADEEGTTIDAVKGWGKEVKRKLRPILEPYVTS</sequence>
<name>A0A3N5C9I3_9BACI</name>
<evidence type="ECO:0000313" key="1">
    <source>
        <dbReference type="EMBL" id="RPF53301.1"/>
    </source>
</evidence>
<reference evidence="1 2" key="1">
    <citation type="submission" date="2018-11" db="EMBL/GenBank/DDBJ databases">
        <title>Genomic Encyclopedia of Type Strains, Phase IV (KMG-IV): sequencing the most valuable type-strain genomes for metagenomic binning, comparative biology and taxonomic classification.</title>
        <authorList>
            <person name="Goeker M."/>
        </authorList>
    </citation>
    <scope>NUCLEOTIDE SEQUENCE [LARGE SCALE GENOMIC DNA]</scope>
    <source>
        <strain evidence="1 2">DSM 18090</strain>
    </source>
</reference>
<dbReference type="EMBL" id="RKRF01000009">
    <property type="protein sequence ID" value="RPF53301.1"/>
    <property type="molecule type" value="Genomic_DNA"/>
</dbReference>
<dbReference type="Proteomes" id="UP000276443">
    <property type="component" value="Unassembled WGS sequence"/>
</dbReference>
<keyword evidence="2" id="KW-1185">Reference proteome</keyword>
<protein>
    <submittedName>
        <fullName evidence="1">DNA-directed RNA polymerase</fullName>
    </submittedName>
</protein>
<comment type="caution">
    <text evidence="1">The sequence shown here is derived from an EMBL/GenBank/DDBJ whole genome shotgun (WGS) entry which is preliminary data.</text>
</comment>